<dbReference type="Proteomes" id="UP000182314">
    <property type="component" value="Unassembled WGS sequence"/>
</dbReference>
<accession>A0AA94H4V0</accession>
<protein>
    <submittedName>
        <fullName evidence="3">Uncharacterized protein</fullName>
    </submittedName>
</protein>
<evidence type="ECO:0000256" key="1">
    <source>
        <dbReference type="SAM" id="Phobius"/>
    </source>
</evidence>
<dbReference type="Proteomes" id="UP000078227">
    <property type="component" value="Chromosome"/>
</dbReference>
<gene>
    <name evidence="2" type="ORF">AWR26_06140</name>
    <name evidence="3" type="ORF">SAMN05216286_3074</name>
</gene>
<proteinExistence type="predicted"/>
<reference evidence="3 5" key="1">
    <citation type="submission" date="2016-10" db="EMBL/GenBank/DDBJ databases">
        <authorList>
            <person name="Varghese N."/>
            <person name="Submissions S."/>
        </authorList>
    </citation>
    <scope>NUCLEOTIDE SEQUENCE [LARGE SCALE GENOMIC DNA]</scope>
    <source>
        <strain evidence="3 5">CGMCC 1.7012</strain>
    </source>
</reference>
<keyword evidence="4" id="KW-1185">Reference proteome</keyword>
<dbReference type="AlphaFoldDB" id="A0AA94H4V0"/>
<dbReference type="KEGG" id="kor:AWR26_06140"/>
<feature type="transmembrane region" description="Helical" evidence="1">
    <location>
        <begin position="226"/>
        <end position="249"/>
    </location>
</feature>
<evidence type="ECO:0000313" key="5">
    <source>
        <dbReference type="Proteomes" id="UP000182314"/>
    </source>
</evidence>
<keyword evidence="1" id="KW-1133">Transmembrane helix</keyword>
<reference evidence="2 4" key="2">
    <citation type="submission" date="2021-03" db="EMBL/GenBank/DDBJ databases">
        <authorList>
            <person name="Li Y."/>
            <person name="Li S."/>
            <person name="Chen M."/>
            <person name="Peng G."/>
            <person name="Tan Z."/>
            <person name="An Q."/>
        </authorList>
    </citation>
    <scope>NUCLEOTIDE SEQUENCE [LARGE SCALE GENOMIC DNA]</scope>
    <source>
        <strain evidence="2 4">Ola 51</strain>
    </source>
</reference>
<evidence type="ECO:0000313" key="3">
    <source>
        <dbReference type="EMBL" id="SFC74704.1"/>
    </source>
</evidence>
<dbReference type="RefSeq" id="WP_064564366.1">
    <property type="nucleotide sequence ID" value="NZ_CP014007.2"/>
</dbReference>
<name>A0AA94H4V0_9ENTR</name>
<sequence>MMNEETNPPQNNTIEDDAAYYRRNYHVDISKVATELHRTDKFIIYLNPRDELSWFINHIPDHAKKSYAEFCRLNSLISINLTKHNAINAYRLIASALNSSLRAQEEQTIAQLYKDAYEYYEKNKGEIKKIVIRSAQYCIYITRKNTVTWWHGRTPSEHVKLAQAEFENTNSMAEQCLNESYSEAIASKLGAALSMAFSKENPQEIKACFDEVRTFVAAKVQSHLKLWLFITNASVSAMFIAIAFFLSWWLPDLTTYFLCAGAGVVGSMVSSLQRNKTVESDGYVSNYGLYCESISRLIIGASFGVLVLLGVMSDLFLPLIKGNMQAIICMSFIAGFSERFVPDLIDNVAKKQKE</sequence>
<evidence type="ECO:0000313" key="4">
    <source>
        <dbReference type="Proteomes" id="UP000078227"/>
    </source>
</evidence>
<dbReference type="EMBL" id="CP014007">
    <property type="protein sequence ID" value="ANI81755.1"/>
    <property type="molecule type" value="Genomic_DNA"/>
</dbReference>
<evidence type="ECO:0000313" key="2">
    <source>
        <dbReference type="EMBL" id="ANI81755.1"/>
    </source>
</evidence>
<keyword evidence="1" id="KW-0812">Transmembrane</keyword>
<dbReference type="EMBL" id="FOKO01000004">
    <property type="protein sequence ID" value="SFC74704.1"/>
    <property type="molecule type" value="Genomic_DNA"/>
</dbReference>
<organism evidence="3 5">
    <name type="scientific">Kosakonia oryzae</name>
    <dbReference type="NCBI Taxonomy" id="497725"/>
    <lineage>
        <taxon>Bacteria</taxon>
        <taxon>Pseudomonadati</taxon>
        <taxon>Pseudomonadota</taxon>
        <taxon>Gammaproteobacteria</taxon>
        <taxon>Enterobacterales</taxon>
        <taxon>Enterobacteriaceae</taxon>
        <taxon>Kosakonia</taxon>
    </lineage>
</organism>
<feature type="transmembrane region" description="Helical" evidence="1">
    <location>
        <begin position="293"/>
        <end position="312"/>
    </location>
</feature>
<keyword evidence="1" id="KW-0472">Membrane</keyword>